<dbReference type="PANTHER" id="PTHR30441">
    <property type="entry name" value="DUF748 DOMAIN-CONTAINING PROTEIN"/>
    <property type="match status" value="1"/>
</dbReference>
<dbReference type="GO" id="GO:0005886">
    <property type="term" value="C:plasma membrane"/>
    <property type="evidence" value="ECO:0007669"/>
    <property type="project" value="TreeGrafter"/>
</dbReference>
<name>L0RIG9_9BACT</name>
<evidence type="ECO:0000313" key="3">
    <source>
        <dbReference type="EMBL" id="CCO25391.1"/>
    </source>
</evidence>
<organism evidence="3 4">
    <name type="scientific">Maridesulfovibrio hydrothermalis AM13 = DSM 14728</name>
    <dbReference type="NCBI Taxonomy" id="1121451"/>
    <lineage>
        <taxon>Bacteria</taxon>
        <taxon>Pseudomonadati</taxon>
        <taxon>Thermodesulfobacteriota</taxon>
        <taxon>Desulfovibrionia</taxon>
        <taxon>Desulfovibrionales</taxon>
        <taxon>Desulfovibrionaceae</taxon>
        <taxon>Maridesulfovibrio</taxon>
    </lineage>
</organism>
<dbReference type="HOGENOM" id="CLU_012870_0_0_7"/>
<dbReference type="EMBL" id="FO203522">
    <property type="protein sequence ID" value="CCO25391.1"/>
    <property type="molecule type" value="Genomic_DNA"/>
</dbReference>
<dbReference type="PANTHER" id="PTHR30441:SF4">
    <property type="entry name" value="PROTEIN ASMA"/>
    <property type="match status" value="1"/>
</dbReference>
<protein>
    <submittedName>
        <fullName evidence="3">Putative AsmA family protein</fullName>
    </submittedName>
</protein>
<reference evidence="3 4" key="1">
    <citation type="submission" date="2012-10" db="EMBL/GenBank/DDBJ databases">
        <authorList>
            <person name="Genoscope - CEA"/>
        </authorList>
    </citation>
    <scope>NUCLEOTIDE SEQUENCE [LARGE SCALE GENOMIC DNA]</scope>
    <source>
        <strain evidence="4">AM13 / DSM 14728</strain>
    </source>
</reference>
<dbReference type="Pfam" id="PF05170">
    <property type="entry name" value="AsmA"/>
    <property type="match status" value="1"/>
</dbReference>
<dbReference type="RefSeq" id="WP_015337988.1">
    <property type="nucleotide sequence ID" value="NC_020055.1"/>
</dbReference>
<keyword evidence="1" id="KW-0472">Membrane</keyword>
<dbReference type="InterPro" id="IPR052894">
    <property type="entry name" value="AsmA-related"/>
</dbReference>
<evidence type="ECO:0000256" key="1">
    <source>
        <dbReference type="SAM" id="Phobius"/>
    </source>
</evidence>
<dbReference type="AlphaFoldDB" id="L0RIG9"/>
<feature type="domain" description="AsmA" evidence="2">
    <location>
        <begin position="1"/>
        <end position="595"/>
    </location>
</feature>
<proteinExistence type="predicted"/>
<dbReference type="eggNOG" id="COG2982">
    <property type="taxonomic scope" value="Bacteria"/>
</dbReference>
<evidence type="ECO:0000259" key="2">
    <source>
        <dbReference type="Pfam" id="PF05170"/>
    </source>
</evidence>
<dbReference type="GO" id="GO:0090313">
    <property type="term" value="P:regulation of protein targeting to membrane"/>
    <property type="evidence" value="ECO:0007669"/>
    <property type="project" value="TreeGrafter"/>
</dbReference>
<feature type="transmembrane region" description="Helical" evidence="1">
    <location>
        <begin position="7"/>
        <end position="30"/>
    </location>
</feature>
<dbReference type="KEGG" id="dhy:DESAM_23124"/>
<dbReference type="InterPro" id="IPR007844">
    <property type="entry name" value="AsmA"/>
</dbReference>
<accession>L0RIG9</accession>
<dbReference type="Proteomes" id="UP000010808">
    <property type="component" value="Chromosome"/>
</dbReference>
<dbReference type="OrthoDB" id="9766390at2"/>
<keyword evidence="4" id="KW-1185">Reference proteome</keyword>
<sequence length="725" mass="76869">MSKAAKIIISTAVGLVVVVVAVMVLVTVFIDPNDYKEEISKAVRDKTGRELVFDGDLQLSVFPWIGVTTQGVSLSNAPGFAEKNMFSLKSANVSVKLLPLISGDIELRNIEVAELQLFLMRNKKGVTNWDDLTGEPKASKVSKEENTAEKGKKELNLSVGGINIQNAKVVWDDRMKNVRHAVNDCDITVDEFAPDSPFKFNIHVEFSSTEPEINADITTYGQAEVSSDFKQLSVKGLSVVVDATGQAVPGGKGQVKLSGDAVVDMLKGGADVAGLVVEAYGMKAEGSLNASGFESKSLSFSGDINVPGFNLKSTLDQMGMAVKTADSKALNSVGMNFNFAGTSNSAEIKDLLINLDETTIKGFFSFADPERPNIVAQVNVDKLNLDRYLPPAEEKKAENKNAKEVKPEAAKAKQELLPVDLLRKLTLKADLNAKQLIAGKAKLNDVVVRMRAKGGVLTVKPASLNAAKGAFTSRAMVDVRGRKPVMSVAASLTGLDGAVLSQEMTGKDSFSGRMNFNTDLKTSGNDMKAVYANLGGNLGFKVSDGYVSGFDILYLAGDAFSILTGGALGKRDSKRTEFGEVSATATIKKGVAVNKNLLLQSPLLRGAGKGTLDLNTMTIDYGLDTKIVGSLEGQGGKGMKDLVGLTVPVTIKGTVADPEIMVDLPRFATILAGSGFHIAGSVIEGVGDVIQGIGNTITGRKGSKTKTDEKDNSVQKLGGVIKNLF</sequence>
<keyword evidence="1" id="KW-0812">Transmembrane</keyword>
<dbReference type="STRING" id="1121451.DESAM_23124"/>
<gene>
    <name evidence="3" type="primary">AsmA</name>
    <name evidence="3" type="ORF">DESAM_23124</name>
</gene>
<evidence type="ECO:0000313" key="4">
    <source>
        <dbReference type="Proteomes" id="UP000010808"/>
    </source>
</evidence>
<keyword evidence="1" id="KW-1133">Transmembrane helix</keyword>
<dbReference type="PATRIC" id="fig|1121451.3.peg.3328"/>